<dbReference type="SUPFAM" id="SSF53383">
    <property type="entry name" value="PLP-dependent transferases"/>
    <property type="match status" value="1"/>
</dbReference>
<protein>
    <recommendedName>
        <fullName evidence="2">Aminotransferase class V domain-containing protein</fullName>
    </recommendedName>
</protein>
<keyword evidence="4" id="KW-1185">Reference proteome</keyword>
<dbReference type="AlphaFoldDB" id="A0AAJ0GG75"/>
<dbReference type="InterPro" id="IPR015424">
    <property type="entry name" value="PyrdxlP-dep_Trfase"/>
</dbReference>
<dbReference type="Proteomes" id="UP001271007">
    <property type="component" value="Unassembled WGS sequence"/>
</dbReference>
<proteinExistence type="predicted"/>
<dbReference type="Gene3D" id="3.40.640.10">
    <property type="entry name" value="Type I PLP-dependent aspartate aminotransferase-like (Major domain)"/>
    <property type="match status" value="1"/>
</dbReference>
<evidence type="ECO:0000256" key="1">
    <source>
        <dbReference type="ARBA" id="ARBA00022898"/>
    </source>
</evidence>
<comment type="caution">
    <text evidence="3">The sequence shown here is derived from an EMBL/GenBank/DDBJ whole genome shotgun (WGS) entry which is preliminary data.</text>
</comment>
<sequence length="438" mass="48664">MINCGEDAAKQFGFLQGYRNLNHGSFGATPTAVRSVARYYQDRSEACPDAFIRYEYPQQLDVSREAVAKYLHAPVETCVFVNNASIGVNTVLRNIVWEPKDVIIYFATIYGACEKTVSYIVETTPAEAHKIEYTYPVSDDYLCDAFEKAVKGLRKQGKNPRLAIFDTIVSLPGVRMPFQRLTALCKQHSVLSCIDGAHGIGQIPLNLSELDPDFFVSNCHKWLYVPRGCAVFYVPVRNQEMMRSTLPTSHGFLPRDGAGINNPLPPTGKSAFVTNFEFVGTMDDSPYLCIPAALEWRSQIRWDGKQGEEAIMGYCSRLAGRSGEIVSGILGTEVLENGEGTLGNCNFSNVRLPLSSYHLAGGDVATIATIGQWIAKTLVEDHKTFIAIIYHGGSWWMRMSGQVYLTEEDFEWAGRILAAVCKRVEKGEWKGPRIGPKL</sequence>
<reference evidence="3" key="1">
    <citation type="submission" date="2023-04" db="EMBL/GenBank/DDBJ databases">
        <title>Black Yeasts Isolated from many extreme environments.</title>
        <authorList>
            <person name="Coleine C."/>
            <person name="Stajich J.E."/>
            <person name="Selbmann L."/>
        </authorList>
    </citation>
    <scope>NUCLEOTIDE SEQUENCE</scope>
    <source>
        <strain evidence="3">CCFEE 5312</strain>
    </source>
</reference>
<dbReference type="EMBL" id="JAWDJX010000004">
    <property type="protein sequence ID" value="KAK3056913.1"/>
    <property type="molecule type" value="Genomic_DNA"/>
</dbReference>
<dbReference type="PANTHER" id="PTHR43092:SF2">
    <property type="entry name" value="HERCYNYLCYSTEINE SULFOXIDE LYASE"/>
    <property type="match status" value="1"/>
</dbReference>
<keyword evidence="1" id="KW-0663">Pyridoxal phosphate</keyword>
<evidence type="ECO:0000313" key="4">
    <source>
        <dbReference type="Proteomes" id="UP001271007"/>
    </source>
</evidence>
<dbReference type="InterPro" id="IPR000192">
    <property type="entry name" value="Aminotrans_V_dom"/>
</dbReference>
<name>A0AAJ0GG75_9PEZI</name>
<dbReference type="Pfam" id="PF00266">
    <property type="entry name" value="Aminotran_5"/>
    <property type="match status" value="1"/>
</dbReference>
<dbReference type="PANTHER" id="PTHR43092">
    <property type="entry name" value="L-CYSTEINE DESULFHYDRASE"/>
    <property type="match status" value="1"/>
</dbReference>
<evidence type="ECO:0000313" key="3">
    <source>
        <dbReference type="EMBL" id="KAK3056913.1"/>
    </source>
</evidence>
<accession>A0AAJ0GG75</accession>
<feature type="domain" description="Aminotransferase class V" evidence="2">
    <location>
        <begin position="57"/>
        <end position="248"/>
    </location>
</feature>
<dbReference type="InterPro" id="IPR015421">
    <property type="entry name" value="PyrdxlP-dep_Trfase_major"/>
</dbReference>
<organism evidence="3 4">
    <name type="scientific">Extremus antarcticus</name>
    <dbReference type="NCBI Taxonomy" id="702011"/>
    <lineage>
        <taxon>Eukaryota</taxon>
        <taxon>Fungi</taxon>
        <taxon>Dikarya</taxon>
        <taxon>Ascomycota</taxon>
        <taxon>Pezizomycotina</taxon>
        <taxon>Dothideomycetes</taxon>
        <taxon>Dothideomycetidae</taxon>
        <taxon>Mycosphaerellales</taxon>
        <taxon>Extremaceae</taxon>
        <taxon>Extremus</taxon>
    </lineage>
</organism>
<gene>
    <name evidence="3" type="ORF">LTR09_001951</name>
</gene>
<evidence type="ECO:0000259" key="2">
    <source>
        <dbReference type="Pfam" id="PF00266"/>
    </source>
</evidence>